<feature type="region of interest" description="Disordered" evidence="1">
    <location>
        <begin position="19"/>
        <end position="39"/>
    </location>
</feature>
<sequence>MNLLEPFNNHSVTFGRCGKTTTTGGASPDQTLWPVPTSDDVLPTPRIIFEQEGTTLTESPVINTERPITELPTRAPP</sequence>
<proteinExistence type="predicted"/>
<protein>
    <submittedName>
        <fullName evidence="2">Uncharacterized protein</fullName>
    </submittedName>
</protein>
<evidence type="ECO:0000256" key="1">
    <source>
        <dbReference type="SAM" id="MobiDB-lite"/>
    </source>
</evidence>
<name>S4PGE1_9NEOP</name>
<evidence type="ECO:0000313" key="2">
    <source>
        <dbReference type="EMBL" id="JAA89999.1"/>
    </source>
</evidence>
<dbReference type="EMBL" id="GAIX01002561">
    <property type="protein sequence ID" value="JAA89999.1"/>
    <property type="molecule type" value="Transcribed_RNA"/>
</dbReference>
<feature type="non-terminal residue" evidence="2">
    <location>
        <position position="77"/>
    </location>
</feature>
<feature type="compositionally biased region" description="Polar residues" evidence="1">
    <location>
        <begin position="19"/>
        <end position="30"/>
    </location>
</feature>
<dbReference type="AlphaFoldDB" id="S4PGE1"/>
<organism evidence="2">
    <name type="scientific">Pararge aegeria</name>
    <name type="common">speckled wood butterfly</name>
    <dbReference type="NCBI Taxonomy" id="116150"/>
    <lineage>
        <taxon>Eukaryota</taxon>
        <taxon>Metazoa</taxon>
        <taxon>Ecdysozoa</taxon>
        <taxon>Arthropoda</taxon>
        <taxon>Hexapoda</taxon>
        <taxon>Insecta</taxon>
        <taxon>Pterygota</taxon>
        <taxon>Neoptera</taxon>
        <taxon>Endopterygota</taxon>
        <taxon>Lepidoptera</taxon>
        <taxon>Glossata</taxon>
        <taxon>Ditrysia</taxon>
        <taxon>Papilionoidea</taxon>
        <taxon>Nymphalidae</taxon>
        <taxon>Satyrinae</taxon>
        <taxon>Satyrini</taxon>
        <taxon>Parargina</taxon>
        <taxon>Pararge</taxon>
    </lineage>
</organism>
<reference evidence="2" key="1">
    <citation type="journal article" date="2013" name="BMC Genomics">
        <title>Unscrambling butterfly oogenesis.</title>
        <authorList>
            <person name="Carter J.M."/>
            <person name="Baker S.C."/>
            <person name="Pink R."/>
            <person name="Carter D.R."/>
            <person name="Collins A."/>
            <person name="Tomlin J."/>
            <person name="Gibbs M."/>
            <person name="Breuker C.J."/>
        </authorList>
    </citation>
    <scope>NUCLEOTIDE SEQUENCE</scope>
    <source>
        <tissue evidence="2">Ovary</tissue>
    </source>
</reference>
<reference evidence="2" key="2">
    <citation type="submission" date="2013-05" db="EMBL/GenBank/DDBJ databases">
        <authorList>
            <person name="Carter J.-M."/>
            <person name="Baker S.C."/>
            <person name="Pink R."/>
            <person name="Carter D.R.F."/>
            <person name="Collins A."/>
            <person name="Tomlin J."/>
            <person name="Gibbs M."/>
            <person name="Breuker C.J."/>
        </authorList>
    </citation>
    <scope>NUCLEOTIDE SEQUENCE</scope>
    <source>
        <tissue evidence="2">Ovary</tissue>
    </source>
</reference>
<accession>S4PGE1</accession>